<evidence type="ECO:0000256" key="1">
    <source>
        <dbReference type="SAM" id="MobiDB-lite"/>
    </source>
</evidence>
<feature type="non-terminal residue" evidence="3">
    <location>
        <position position="1"/>
    </location>
</feature>
<keyword evidence="2" id="KW-0472">Membrane</keyword>
<dbReference type="EMBL" id="JAAKFY010000019">
    <property type="protein sequence ID" value="KAF3842550.1"/>
    <property type="molecule type" value="Genomic_DNA"/>
</dbReference>
<proteinExistence type="predicted"/>
<feature type="compositionally biased region" description="Low complexity" evidence="1">
    <location>
        <begin position="403"/>
        <end position="417"/>
    </location>
</feature>
<accession>A0A7J5XZP4</accession>
<dbReference type="Gene3D" id="3.20.20.120">
    <property type="entry name" value="Enolase-like C-terminal domain"/>
    <property type="match status" value="1"/>
</dbReference>
<dbReference type="InterPro" id="IPR036849">
    <property type="entry name" value="Enolase-like_C_sf"/>
</dbReference>
<keyword evidence="4" id="KW-1185">Reference proteome</keyword>
<keyword evidence="2" id="KW-1133">Transmembrane helix</keyword>
<organism evidence="3 4">
    <name type="scientific">Dissostichus mawsoni</name>
    <name type="common">Antarctic cod</name>
    <dbReference type="NCBI Taxonomy" id="36200"/>
    <lineage>
        <taxon>Eukaryota</taxon>
        <taxon>Metazoa</taxon>
        <taxon>Chordata</taxon>
        <taxon>Craniata</taxon>
        <taxon>Vertebrata</taxon>
        <taxon>Euteleostomi</taxon>
        <taxon>Actinopterygii</taxon>
        <taxon>Neopterygii</taxon>
        <taxon>Teleostei</taxon>
        <taxon>Neoteleostei</taxon>
        <taxon>Acanthomorphata</taxon>
        <taxon>Eupercaria</taxon>
        <taxon>Perciformes</taxon>
        <taxon>Notothenioidei</taxon>
        <taxon>Nototheniidae</taxon>
        <taxon>Dissostichus</taxon>
    </lineage>
</organism>
<feature type="transmembrane region" description="Helical" evidence="2">
    <location>
        <begin position="180"/>
        <end position="202"/>
    </location>
</feature>
<dbReference type="SUPFAM" id="SSF51604">
    <property type="entry name" value="Enolase C-terminal domain-like"/>
    <property type="match status" value="1"/>
</dbReference>
<feature type="transmembrane region" description="Helical" evidence="2">
    <location>
        <begin position="54"/>
        <end position="74"/>
    </location>
</feature>
<feature type="transmembrane region" description="Helical" evidence="2">
    <location>
        <begin position="81"/>
        <end position="104"/>
    </location>
</feature>
<dbReference type="AlphaFoldDB" id="A0A7J5XZP4"/>
<protein>
    <submittedName>
        <fullName evidence="3">Uncharacterized protein</fullName>
    </submittedName>
</protein>
<evidence type="ECO:0000313" key="4">
    <source>
        <dbReference type="Proteomes" id="UP000518266"/>
    </source>
</evidence>
<dbReference type="Proteomes" id="UP000518266">
    <property type="component" value="Unassembled WGS sequence"/>
</dbReference>
<feature type="transmembrane region" description="Helical" evidence="2">
    <location>
        <begin position="12"/>
        <end position="34"/>
    </location>
</feature>
<gene>
    <name evidence="3" type="ORF">F7725_024501</name>
</gene>
<keyword evidence="2" id="KW-0812">Transmembrane</keyword>
<evidence type="ECO:0000256" key="2">
    <source>
        <dbReference type="SAM" id="Phobius"/>
    </source>
</evidence>
<name>A0A7J5XZP4_DISMA</name>
<feature type="transmembrane region" description="Helical" evidence="2">
    <location>
        <begin position="124"/>
        <end position="144"/>
    </location>
</feature>
<dbReference type="OrthoDB" id="10009078at2759"/>
<reference evidence="3 4" key="1">
    <citation type="submission" date="2020-03" db="EMBL/GenBank/DDBJ databases">
        <title>Dissostichus mawsoni Genome sequencing and assembly.</title>
        <authorList>
            <person name="Park H."/>
        </authorList>
    </citation>
    <scope>NUCLEOTIDE SEQUENCE [LARGE SCALE GENOMIC DNA]</scope>
    <source>
        <strain evidence="3">DM0001</strain>
        <tissue evidence="3">Muscle</tissue>
    </source>
</reference>
<evidence type="ECO:0000313" key="3">
    <source>
        <dbReference type="EMBL" id="KAF3842550.1"/>
    </source>
</evidence>
<comment type="caution">
    <text evidence="3">The sequence shown here is derived from an EMBL/GenBank/DDBJ whole genome shotgun (WGS) entry which is preliminary data.</text>
</comment>
<feature type="region of interest" description="Disordered" evidence="1">
    <location>
        <begin position="403"/>
        <end position="428"/>
    </location>
</feature>
<sequence length="428" mass="45164">MSVFPVGDPGSVVIMSVFPVGVPGSVVMMSVFPVGDPGSVVRMSVFPVGDPGSVVMMSVFPVGVPGSVVMMSVFPVGDPGSVVMMSLFPVGVPGSVVIMSVFPVGVPGSVVIMSVFPVGDPGSVVIMSVFPVGVPGSVVMMSVFPVGDPGSVVRMSVFSVGDPGSVVMMSVFPVGDPGSVVIMSVFPVGVPGSVVMMSVFPVGDPGSVVIMSVFPVGDPGSVVIMRSVVRMMTTCSEPCSDDSLSDIVSVSSLWWYHPLFLSTISPPLPQAVGLGLDFVKLGGLSGAERMTKYNRLISIEEELSQQGILASKKKHPPPLFQTQTENGLWEKKRKQRGLYNCMFCLERRVCTSVNHHQGASAEQMAEEGIEPRMSFFGLMRKPPPRIRMLSDSEERTHHGVFRAPARPSASAGSSAAAHHLRLTEAPPW</sequence>